<dbReference type="PANTHER" id="PTHR33867:SF1">
    <property type="entry name" value="RIBOSOME MATURATION FACTOR RIMP"/>
    <property type="match status" value="1"/>
</dbReference>
<dbReference type="EMBL" id="BRVP01000001">
    <property type="protein sequence ID" value="GLB50989.1"/>
    <property type="molecule type" value="Genomic_DNA"/>
</dbReference>
<protein>
    <recommendedName>
        <fullName evidence="3">Ribosome maturation factor RimP</fullName>
    </recommendedName>
</protein>
<dbReference type="InterPro" id="IPR003728">
    <property type="entry name" value="Ribosome_maturation_RimP"/>
</dbReference>
<comment type="caution">
    <text evidence="6">The sequence shown here is derived from an EMBL/GenBank/DDBJ whole genome shotgun (WGS) entry which is preliminary data.</text>
</comment>
<dbReference type="Pfam" id="PF02576">
    <property type="entry name" value="RimP_N"/>
    <property type="match status" value="1"/>
</dbReference>
<dbReference type="Gene3D" id="3.30.300.70">
    <property type="entry name" value="RimP-like superfamily, N-terminal"/>
    <property type="match status" value="1"/>
</dbReference>
<evidence type="ECO:0000259" key="4">
    <source>
        <dbReference type="Pfam" id="PF02576"/>
    </source>
</evidence>
<gene>
    <name evidence="3 6" type="primary">rimP</name>
    <name evidence="6" type="ORF">NBRC110019_00280</name>
</gene>
<dbReference type="InterPro" id="IPR028998">
    <property type="entry name" value="RimP_C"/>
</dbReference>
<dbReference type="InterPro" id="IPR036847">
    <property type="entry name" value="RimP_C_sf"/>
</dbReference>
<evidence type="ECO:0000313" key="7">
    <source>
        <dbReference type="Proteomes" id="UP001143545"/>
    </source>
</evidence>
<evidence type="ECO:0000256" key="2">
    <source>
        <dbReference type="ARBA" id="ARBA00022517"/>
    </source>
</evidence>
<dbReference type="GO" id="GO:0042274">
    <property type="term" value="P:ribosomal small subunit biogenesis"/>
    <property type="evidence" value="ECO:0007669"/>
    <property type="project" value="UniProtKB-UniRule"/>
</dbReference>
<sequence length="155" mass="17338">MFREKVEELLAEALKTREDLFLIDLTISSSNAIYVILDGDNGVSLNDCIEVSRKIEHNLDREEEDFSLEVASAGISEPLKIKRQFVKNIGRKISVKLIGGAKSTEGTLTDVDDASIFLEYKVREPKPVGKGKVTVLRKEEIAFDAIHEAKVMVIF</sequence>
<accession>A0A9W6ETF9</accession>
<dbReference type="RefSeq" id="WP_281751079.1">
    <property type="nucleotide sequence ID" value="NZ_BRVP01000001.1"/>
</dbReference>
<keyword evidence="2 3" id="KW-0690">Ribosome biogenesis</keyword>
<evidence type="ECO:0000256" key="3">
    <source>
        <dbReference type="HAMAP-Rule" id="MF_01077"/>
    </source>
</evidence>
<comment type="similarity">
    <text evidence="3">Belongs to the RimP family.</text>
</comment>
<proteinExistence type="inferred from homology"/>
<dbReference type="InterPro" id="IPR035956">
    <property type="entry name" value="RimP_N_sf"/>
</dbReference>
<dbReference type="GO" id="GO:0005737">
    <property type="term" value="C:cytoplasm"/>
    <property type="evidence" value="ECO:0007669"/>
    <property type="project" value="UniProtKB-SubCell"/>
</dbReference>
<dbReference type="InterPro" id="IPR028989">
    <property type="entry name" value="RimP_N"/>
</dbReference>
<dbReference type="Proteomes" id="UP001143545">
    <property type="component" value="Unassembled WGS sequence"/>
</dbReference>
<dbReference type="Pfam" id="PF17384">
    <property type="entry name" value="DUF150_C"/>
    <property type="match status" value="1"/>
</dbReference>
<feature type="domain" description="Ribosome maturation factor RimP N-terminal" evidence="4">
    <location>
        <begin position="18"/>
        <end position="75"/>
    </location>
</feature>
<name>A0A9W6ETF9_9FLAO</name>
<evidence type="ECO:0000313" key="6">
    <source>
        <dbReference type="EMBL" id="GLB50989.1"/>
    </source>
</evidence>
<dbReference type="SUPFAM" id="SSF74942">
    <property type="entry name" value="YhbC-like, C-terminal domain"/>
    <property type="match status" value="1"/>
</dbReference>
<feature type="domain" description="Ribosome maturation factor RimP C-terminal" evidence="5">
    <location>
        <begin position="79"/>
        <end position="154"/>
    </location>
</feature>
<dbReference type="NCBIfam" id="NF002531">
    <property type="entry name" value="PRK02001.1"/>
    <property type="match status" value="1"/>
</dbReference>
<reference evidence="6" key="1">
    <citation type="submission" date="2022-07" db="EMBL/GenBank/DDBJ databases">
        <title>Taxonomy of Novel Oxalotrophic and Methylotrophic Bacteria.</title>
        <authorList>
            <person name="Sahin N."/>
            <person name="Tani A."/>
        </authorList>
    </citation>
    <scope>NUCLEOTIDE SEQUENCE</scope>
    <source>
        <strain evidence="6">AM327</strain>
    </source>
</reference>
<dbReference type="SUPFAM" id="SSF75420">
    <property type="entry name" value="YhbC-like, N-terminal domain"/>
    <property type="match status" value="1"/>
</dbReference>
<evidence type="ECO:0000256" key="1">
    <source>
        <dbReference type="ARBA" id="ARBA00022490"/>
    </source>
</evidence>
<dbReference type="CDD" id="cd01734">
    <property type="entry name" value="YlxS_C"/>
    <property type="match status" value="1"/>
</dbReference>
<comment type="function">
    <text evidence="3">Required for maturation of 30S ribosomal subunits.</text>
</comment>
<keyword evidence="7" id="KW-1185">Reference proteome</keyword>
<organism evidence="6 7">
    <name type="scientific">Neptunitalea chrysea</name>
    <dbReference type="NCBI Taxonomy" id="1647581"/>
    <lineage>
        <taxon>Bacteria</taxon>
        <taxon>Pseudomonadati</taxon>
        <taxon>Bacteroidota</taxon>
        <taxon>Flavobacteriia</taxon>
        <taxon>Flavobacteriales</taxon>
        <taxon>Flavobacteriaceae</taxon>
        <taxon>Neptunitalea</taxon>
    </lineage>
</organism>
<keyword evidence="1 3" id="KW-0963">Cytoplasm</keyword>
<dbReference type="HAMAP" id="MF_01077">
    <property type="entry name" value="RimP"/>
    <property type="match status" value="1"/>
</dbReference>
<dbReference type="AlphaFoldDB" id="A0A9W6ETF9"/>
<dbReference type="Gene3D" id="2.30.30.180">
    <property type="entry name" value="Ribosome maturation factor RimP, C-terminal domain"/>
    <property type="match status" value="1"/>
</dbReference>
<comment type="subcellular location">
    <subcellularLocation>
        <location evidence="3">Cytoplasm</location>
    </subcellularLocation>
</comment>
<dbReference type="PANTHER" id="PTHR33867">
    <property type="entry name" value="RIBOSOME MATURATION FACTOR RIMP"/>
    <property type="match status" value="1"/>
</dbReference>
<evidence type="ECO:0000259" key="5">
    <source>
        <dbReference type="Pfam" id="PF17384"/>
    </source>
</evidence>